<accession>A0A8S0XMN3</accession>
<protein>
    <submittedName>
        <fullName evidence="2">Uncharacterized protein</fullName>
    </submittedName>
</protein>
<evidence type="ECO:0000313" key="2">
    <source>
        <dbReference type="EMBL" id="CAA7260547.1"/>
    </source>
</evidence>
<gene>
    <name evidence="2" type="ORF">AAE3_LOCUS2731</name>
</gene>
<feature type="compositionally biased region" description="Basic and acidic residues" evidence="1">
    <location>
        <begin position="427"/>
        <end position="437"/>
    </location>
</feature>
<sequence>MSGRILSQSLRASRRAAPCRSVLLQYFSVRLVSTVPSESAVSSPESSSSTSPPLAPEKEPTPVLRRTGNGAERAERINPRHNLRTAHIRTWKPVKNIADAYALIQAVERKYGRILEVHFLKDFEMVEQYQLFAWVVFMDPDSLKRVPEEGVEFFVRTSGVSKSTYEIGLEDITPLTLTEEYGKNYEFPTLPEDPAEAKNYIGARINRDEKDYMDLSGQSHIYQNTSRRTMEAFLRWGGFAPLEPIDPKRRITLSEIVGQTDLDQVHMRSALQVSADYTGLPNPGVINIKAAPSAPTRTSAAPTSGLSGSAVFAGLLEKTGAPSKKDWIQSAPKGPFPSFVPAPSTPGRSDPSEPPTVKTAPKSSAPPSPPTPTPVKTAAPKKPVPLTPEEMSAREALREQLNAAKLLQMSTSPVRRKQPKPQIKQPKRSELASKAETEELPPPEEETGILGKIWRLFRR</sequence>
<feature type="compositionally biased region" description="Pro residues" evidence="1">
    <location>
        <begin position="334"/>
        <end position="344"/>
    </location>
</feature>
<dbReference type="Proteomes" id="UP000467700">
    <property type="component" value="Unassembled WGS sequence"/>
</dbReference>
<comment type="caution">
    <text evidence="2">The sequence shown here is derived from an EMBL/GenBank/DDBJ whole genome shotgun (WGS) entry which is preliminary data.</text>
</comment>
<dbReference type="EMBL" id="CACVBS010000029">
    <property type="protein sequence ID" value="CAA7260547.1"/>
    <property type="molecule type" value="Genomic_DNA"/>
</dbReference>
<feature type="region of interest" description="Disordered" evidence="1">
    <location>
        <begin position="323"/>
        <end position="451"/>
    </location>
</feature>
<feature type="compositionally biased region" description="Pro residues" evidence="1">
    <location>
        <begin position="364"/>
        <end position="373"/>
    </location>
</feature>
<evidence type="ECO:0000256" key="1">
    <source>
        <dbReference type="SAM" id="MobiDB-lite"/>
    </source>
</evidence>
<dbReference type="OrthoDB" id="3362336at2759"/>
<feature type="region of interest" description="Disordered" evidence="1">
    <location>
        <begin position="38"/>
        <end position="71"/>
    </location>
</feature>
<name>A0A8S0XMN3_CYCAE</name>
<dbReference type="AlphaFoldDB" id="A0A8S0XMN3"/>
<feature type="compositionally biased region" description="Acidic residues" evidence="1">
    <location>
        <begin position="438"/>
        <end position="447"/>
    </location>
</feature>
<organism evidence="2 3">
    <name type="scientific">Cyclocybe aegerita</name>
    <name type="common">Black poplar mushroom</name>
    <name type="synonym">Agrocybe aegerita</name>
    <dbReference type="NCBI Taxonomy" id="1973307"/>
    <lineage>
        <taxon>Eukaryota</taxon>
        <taxon>Fungi</taxon>
        <taxon>Dikarya</taxon>
        <taxon>Basidiomycota</taxon>
        <taxon>Agaricomycotina</taxon>
        <taxon>Agaricomycetes</taxon>
        <taxon>Agaricomycetidae</taxon>
        <taxon>Agaricales</taxon>
        <taxon>Agaricineae</taxon>
        <taxon>Bolbitiaceae</taxon>
        <taxon>Cyclocybe</taxon>
    </lineage>
</organism>
<evidence type="ECO:0000313" key="3">
    <source>
        <dbReference type="Proteomes" id="UP000467700"/>
    </source>
</evidence>
<proteinExistence type="predicted"/>
<reference evidence="2 3" key="1">
    <citation type="submission" date="2020-01" db="EMBL/GenBank/DDBJ databases">
        <authorList>
            <person name="Gupta K D."/>
        </authorList>
    </citation>
    <scope>NUCLEOTIDE SEQUENCE [LARGE SCALE GENOMIC DNA]</scope>
</reference>
<keyword evidence="3" id="KW-1185">Reference proteome</keyword>
<feature type="compositionally biased region" description="Low complexity" evidence="1">
    <location>
        <begin position="38"/>
        <end position="52"/>
    </location>
</feature>